<dbReference type="Gene3D" id="3.40.50.1110">
    <property type="entry name" value="SGNH hydrolase"/>
    <property type="match status" value="1"/>
</dbReference>
<protein>
    <submittedName>
        <fullName evidence="1">Uncharacterized protein</fullName>
    </submittedName>
</protein>
<sequence length="322" mass="37009">MKNKLEHKQYVLAFLTLSLSIAALTLMAGLVLHKDGSLAAAPVTGRVSFDEKLRYFHNDILPETIEIIAVGSSMTLNNLSSEVMINATGMSYRNFSSWGLSAQQFSYLIKTLVDRYNPKVIINVTGAMDFYKANRKYNFFDAEEVVNYLDGNDEFYLYMKYFDPFYLIKSSAHIKERRTNNESYESVKFDRWGGVALNIDKVDIDKIRWESKIIPSRIDAIEYEALESLAVYLKDKNTQLIMVQSPVRKAAISDNADLITQHWSILKDISQKNAFLFVNLYEQVEITDNYFVDSTHLNSQGAILFTKKFVSLLPPKYKIHHQ</sequence>
<name>A0A3B0W856_9ZZZZ</name>
<dbReference type="SUPFAM" id="SSF52266">
    <property type="entry name" value="SGNH hydrolase"/>
    <property type="match status" value="1"/>
</dbReference>
<reference evidence="1" key="1">
    <citation type="submission" date="2018-06" db="EMBL/GenBank/DDBJ databases">
        <authorList>
            <person name="Zhirakovskaya E."/>
        </authorList>
    </citation>
    <scope>NUCLEOTIDE SEQUENCE</scope>
</reference>
<dbReference type="AlphaFoldDB" id="A0A3B0W856"/>
<dbReference type="InterPro" id="IPR036514">
    <property type="entry name" value="SGNH_hydro_sf"/>
</dbReference>
<dbReference type="EMBL" id="UOFE01000024">
    <property type="protein sequence ID" value="VAW52108.1"/>
    <property type="molecule type" value="Genomic_DNA"/>
</dbReference>
<gene>
    <name evidence="1" type="ORF">MNBD_GAMMA05-640</name>
</gene>
<evidence type="ECO:0000313" key="1">
    <source>
        <dbReference type="EMBL" id="VAW52108.1"/>
    </source>
</evidence>
<proteinExistence type="predicted"/>
<organism evidence="1">
    <name type="scientific">hydrothermal vent metagenome</name>
    <dbReference type="NCBI Taxonomy" id="652676"/>
    <lineage>
        <taxon>unclassified sequences</taxon>
        <taxon>metagenomes</taxon>
        <taxon>ecological metagenomes</taxon>
    </lineage>
</organism>
<accession>A0A3B0W856</accession>